<keyword evidence="4" id="KW-1185">Reference proteome</keyword>
<name>A0A835B4W7_9POAL</name>
<comment type="caution">
    <text evidence="3">The sequence shown here is derived from an EMBL/GenBank/DDBJ whole genome shotgun (WGS) entry which is preliminary data.</text>
</comment>
<dbReference type="Pfam" id="PF25334">
    <property type="entry name" value="C2_GRDP"/>
    <property type="match status" value="1"/>
</dbReference>
<dbReference type="Proteomes" id="UP000636709">
    <property type="component" value="Unassembled WGS sequence"/>
</dbReference>
<dbReference type="InterPro" id="IPR009836">
    <property type="entry name" value="GRDP-like"/>
</dbReference>
<dbReference type="InterPro" id="IPR057458">
    <property type="entry name" value="GRDP_C2"/>
</dbReference>
<evidence type="ECO:0000259" key="1">
    <source>
        <dbReference type="Pfam" id="PF25334"/>
    </source>
</evidence>
<dbReference type="InterPro" id="IPR057518">
    <property type="entry name" value="GRDP_C"/>
</dbReference>
<evidence type="ECO:0000313" key="4">
    <source>
        <dbReference type="Proteomes" id="UP000636709"/>
    </source>
</evidence>
<dbReference type="Pfam" id="PF25335">
    <property type="entry name" value="GRDP_C"/>
    <property type="match status" value="1"/>
</dbReference>
<dbReference type="AlphaFoldDB" id="A0A835B4W7"/>
<protein>
    <submittedName>
        <fullName evidence="3">Uncharacterized protein</fullName>
    </submittedName>
</protein>
<dbReference type="PRINTS" id="PR01228">
    <property type="entry name" value="EGGSHELL"/>
</dbReference>
<proteinExistence type="predicted"/>
<evidence type="ECO:0000259" key="2">
    <source>
        <dbReference type="Pfam" id="PF25335"/>
    </source>
</evidence>
<gene>
    <name evidence="3" type="ORF">HU200_044094</name>
</gene>
<feature type="domain" description="GRDP C2" evidence="1">
    <location>
        <begin position="325"/>
        <end position="452"/>
    </location>
</feature>
<feature type="domain" description="GRPD C-terminal" evidence="2">
    <location>
        <begin position="491"/>
        <end position="618"/>
    </location>
</feature>
<dbReference type="EMBL" id="JACEFO010002093">
    <property type="protein sequence ID" value="KAF8684820.1"/>
    <property type="molecule type" value="Genomic_DNA"/>
</dbReference>
<reference evidence="3" key="1">
    <citation type="submission" date="2020-07" db="EMBL/GenBank/DDBJ databases">
        <title>Genome sequence and genetic diversity analysis of an under-domesticated orphan crop, white fonio (Digitaria exilis).</title>
        <authorList>
            <person name="Bennetzen J.L."/>
            <person name="Chen S."/>
            <person name="Ma X."/>
            <person name="Wang X."/>
            <person name="Yssel A.E.J."/>
            <person name="Chaluvadi S.R."/>
            <person name="Johnson M."/>
            <person name="Gangashetty P."/>
            <person name="Hamidou F."/>
            <person name="Sanogo M.D."/>
            <person name="Zwaenepoel A."/>
            <person name="Wallace J."/>
            <person name="Van De Peer Y."/>
            <person name="Van Deynze A."/>
        </authorList>
    </citation>
    <scope>NUCLEOTIDE SEQUENCE</scope>
    <source>
        <tissue evidence="3">Leaves</tissue>
    </source>
</reference>
<dbReference type="OrthoDB" id="2684236at2759"/>
<accession>A0A835B4W7</accession>
<dbReference type="PANTHER" id="PTHR34365">
    <property type="entry name" value="ENOLASE (DUF1399)"/>
    <property type="match status" value="1"/>
</dbReference>
<dbReference type="PANTHER" id="PTHR34365:SF7">
    <property type="entry name" value="GLYCINE-RICH DOMAIN-CONTAINING PROTEIN 1"/>
    <property type="match status" value="1"/>
</dbReference>
<organism evidence="3 4">
    <name type="scientific">Digitaria exilis</name>
    <dbReference type="NCBI Taxonomy" id="1010633"/>
    <lineage>
        <taxon>Eukaryota</taxon>
        <taxon>Viridiplantae</taxon>
        <taxon>Streptophyta</taxon>
        <taxon>Embryophyta</taxon>
        <taxon>Tracheophyta</taxon>
        <taxon>Spermatophyta</taxon>
        <taxon>Magnoliopsida</taxon>
        <taxon>Liliopsida</taxon>
        <taxon>Poales</taxon>
        <taxon>Poaceae</taxon>
        <taxon>PACMAD clade</taxon>
        <taxon>Panicoideae</taxon>
        <taxon>Panicodae</taxon>
        <taxon>Paniceae</taxon>
        <taxon>Anthephorinae</taxon>
        <taxon>Digitaria</taxon>
    </lineage>
</organism>
<evidence type="ECO:0000313" key="3">
    <source>
        <dbReference type="EMBL" id="KAF8684820.1"/>
    </source>
</evidence>
<sequence>MDGEQAARWAAAQEEVPVGVDLVAAALRQLEFLAAVDRRRWLYEGPLLDRAIRRYKACWLPLLAKHTNAPVVDGPLVVPLDCEWIWHCHRLNPVQYLRDCKKVYGRILNNDNVESSTGTKSKIQSQKIWKELYPEEPFELEYSSSSETTMDVNPGATDGISYDLVSAVKRQSSFYYQVGIPTMHDQRFLVEALARYKGFLYLIKMNQEKGVQRFRVPTYDVDLMWHTHQLHPARYCKDMLKLLGKVLEHDDTDADRSEGKKLDVGFTETTEQFEGTFGVRYWKAGCMYRGNTPSPVTSTPHIFNAVGVNGSDTYKVQKGLNVLNITFVELYLQIVDIKNLPSAIPKENVYVWFTKNQSDMFICDGGRLDISTVTGKTGAVLQCEPTGELILTVMVDQASKKPEPIGKFSIPLQDLTGPDSKLSFERWFELKAHGGHATSPPVSLRVAASATVPSSAQKVFRMVTTEPFSLKSCLLPHSIKDQKMGSWTRFVYDCGTEVIRLQIREHKVKKAMACNRELIGVLKSPKEQLQLAEFKENKWTLKISNLSISDSTDGSMLDCKDDNQLIKLYRGRKLEYERNCCKCHSEDDSAVTAVKFCAEYPYGKAVALLDKESKLITVNEDGFLLPWITISFLCMEADGEDDVKFISGAMDQKVAESESDTAMVSETETLEVGSAAVVPAQCGTCSTAFDGEKVMAAGCKSDHDSSEACQVAIASCENGHADSAGVGAGYGGSCGPVVVEEFKVDNAKSGGCGSGCGGGCSGGRVSDTLVRASTTAGEGQAKSAGCGSGCGGGCGCGSGCGGGCGSGMVIEGSKTGQAKAGGCGSGCGGGCGGGMVIEGSKTSHAKSGGCGSGCGGGCGGGSGLGTLLNSSTTADQGLTKSGGCGSGCGSGCGGGGCGTMVIEGSKTNHAKSSGCGSGCGGGCGGSGGGFGTLFNSSTAVGEAKSGGCGSGCGSGGCGGGIMVIEGSKSGYARSGGCGSGCGGGCGNGIILNASTMPGGEGHSKSGGCGSGCGGGCGGGIMVIEGSKSSYAKSGGCGSGCGGGCGNGIIFNSSTKAGAEGSRSKSGGCGSGCGGGGCGGGCGTSMRDSICTAGLRHSQWMAAG</sequence>
<dbReference type="Pfam" id="PF07173">
    <property type="entry name" value="GRDP-like"/>
    <property type="match status" value="1"/>
</dbReference>